<keyword evidence="1" id="KW-1133">Transmembrane helix</keyword>
<accession>A0ABP9WJ61</accession>
<gene>
    <name evidence="2" type="ORF">Lsed01_02242</name>
</gene>
<organism evidence="2 3">
    <name type="scientific">Demequina sediminis</name>
    <dbReference type="NCBI Taxonomy" id="1930058"/>
    <lineage>
        <taxon>Bacteria</taxon>
        <taxon>Bacillati</taxon>
        <taxon>Actinomycetota</taxon>
        <taxon>Actinomycetes</taxon>
        <taxon>Micrococcales</taxon>
        <taxon>Demequinaceae</taxon>
        <taxon>Demequina</taxon>
    </lineage>
</organism>
<feature type="transmembrane region" description="Helical" evidence="1">
    <location>
        <begin position="95"/>
        <end position="114"/>
    </location>
</feature>
<dbReference type="RefSeq" id="WP_286215492.1">
    <property type="nucleotide sequence ID" value="NZ_AP027736.1"/>
</dbReference>
<feature type="transmembrane region" description="Helical" evidence="1">
    <location>
        <begin position="45"/>
        <end position="65"/>
    </location>
</feature>
<sequence>MTMTERMVWASLVVFPLVGIVYFAVIVARALDAPVAEVSWVAPMLWAWGAIIVFIVAGTIASAIATGVRAEVAGETPEWEDGDVRDKQIELLGNARGYTLAGLGSAAAAVLAMLDADPFWIAHALFLSGLITGVIVAATKLRAYRRGF</sequence>
<keyword evidence="3" id="KW-1185">Reference proteome</keyword>
<protein>
    <recommendedName>
        <fullName evidence="4">DUF2178 domain-containing protein</fullName>
    </recommendedName>
</protein>
<keyword evidence="1" id="KW-0812">Transmembrane</keyword>
<evidence type="ECO:0000256" key="1">
    <source>
        <dbReference type="SAM" id="Phobius"/>
    </source>
</evidence>
<feature type="transmembrane region" description="Helical" evidence="1">
    <location>
        <begin position="120"/>
        <end position="139"/>
    </location>
</feature>
<dbReference type="Proteomes" id="UP001426770">
    <property type="component" value="Unassembled WGS sequence"/>
</dbReference>
<evidence type="ECO:0000313" key="3">
    <source>
        <dbReference type="Proteomes" id="UP001426770"/>
    </source>
</evidence>
<reference evidence="2 3" key="1">
    <citation type="submission" date="2024-02" db="EMBL/GenBank/DDBJ databases">
        <title>Lysinimicrobium sediminis NBRC 112286.</title>
        <authorList>
            <person name="Ichikawa N."/>
            <person name="Katano-Makiyama Y."/>
            <person name="Hidaka K."/>
        </authorList>
    </citation>
    <scope>NUCLEOTIDE SEQUENCE [LARGE SCALE GENOMIC DNA]</scope>
    <source>
        <strain evidence="2 3">NBRC 112286</strain>
    </source>
</reference>
<name>A0ABP9WJ61_9MICO</name>
<evidence type="ECO:0008006" key="4">
    <source>
        <dbReference type="Google" id="ProtNLM"/>
    </source>
</evidence>
<proteinExistence type="predicted"/>
<feature type="transmembrane region" description="Helical" evidence="1">
    <location>
        <begin position="7"/>
        <end position="25"/>
    </location>
</feature>
<evidence type="ECO:0000313" key="2">
    <source>
        <dbReference type="EMBL" id="GAA5519785.1"/>
    </source>
</evidence>
<dbReference type="EMBL" id="BAABRR010000013">
    <property type="protein sequence ID" value="GAA5519785.1"/>
    <property type="molecule type" value="Genomic_DNA"/>
</dbReference>
<comment type="caution">
    <text evidence="2">The sequence shown here is derived from an EMBL/GenBank/DDBJ whole genome shotgun (WGS) entry which is preliminary data.</text>
</comment>
<keyword evidence="1" id="KW-0472">Membrane</keyword>